<reference evidence="2" key="1">
    <citation type="submission" date="2020-06" db="EMBL/GenBank/DDBJ databases">
        <authorList>
            <consortium name="Plant Systems Biology data submission"/>
        </authorList>
    </citation>
    <scope>NUCLEOTIDE SEQUENCE</scope>
    <source>
        <strain evidence="2">D6</strain>
    </source>
</reference>
<evidence type="ECO:0000313" key="2">
    <source>
        <dbReference type="EMBL" id="CAB9502327.1"/>
    </source>
</evidence>
<dbReference type="InterPro" id="IPR029044">
    <property type="entry name" value="Nucleotide-diphossugar_trans"/>
</dbReference>
<dbReference type="EMBL" id="CAICTM010000132">
    <property type="protein sequence ID" value="CAB9502327.1"/>
    <property type="molecule type" value="Genomic_DNA"/>
</dbReference>
<name>A0A9N8DGH9_9STRA</name>
<organism evidence="2 3">
    <name type="scientific">Seminavis robusta</name>
    <dbReference type="NCBI Taxonomy" id="568900"/>
    <lineage>
        <taxon>Eukaryota</taxon>
        <taxon>Sar</taxon>
        <taxon>Stramenopiles</taxon>
        <taxon>Ochrophyta</taxon>
        <taxon>Bacillariophyta</taxon>
        <taxon>Bacillariophyceae</taxon>
        <taxon>Bacillariophycidae</taxon>
        <taxon>Naviculales</taxon>
        <taxon>Naviculaceae</taxon>
        <taxon>Seminavis</taxon>
    </lineage>
</organism>
<dbReference type="Gene3D" id="3.90.550.10">
    <property type="entry name" value="Spore Coat Polysaccharide Biosynthesis Protein SpsA, Chain A"/>
    <property type="match status" value="1"/>
</dbReference>
<sequence>MWSSHKTIPITSYFVRDYNMVKGPEPVPPNRVNMQGGFWIVKPHRGVFEELCEILRDGVDYSAEGGWGGPHLMPSHYYGVAQIQGLLSYYYGFFRPFSSVELNRCHYNNMVDNPNRRQACHGEELTRQCQDCRYTPLSKIRSIHLTLCQKPWWCPGWIKEVQCSKFHYEWHRIREDLESLVKAPPQSASKQVNTSDMTSVLGRFRRHCRRSGSKGYRPIDPSVFSKLPSRSNPK</sequence>
<evidence type="ECO:0000313" key="3">
    <source>
        <dbReference type="Proteomes" id="UP001153069"/>
    </source>
</evidence>
<dbReference type="OrthoDB" id="50746at2759"/>
<protein>
    <submittedName>
        <fullName evidence="2">Uncharacterized protein</fullName>
    </submittedName>
</protein>
<evidence type="ECO:0000256" key="1">
    <source>
        <dbReference type="SAM" id="MobiDB-lite"/>
    </source>
</evidence>
<gene>
    <name evidence="2" type="ORF">SEMRO_133_G063120.1</name>
</gene>
<accession>A0A9N8DGH9</accession>
<dbReference type="AlphaFoldDB" id="A0A9N8DGH9"/>
<dbReference type="Proteomes" id="UP001153069">
    <property type="component" value="Unassembled WGS sequence"/>
</dbReference>
<comment type="caution">
    <text evidence="2">The sequence shown here is derived from an EMBL/GenBank/DDBJ whole genome shotgun (WGS) entry which is preliminary data.</text>
</comment>
<proteinExistence type="predicted"/>
<feature type="region of interest" description="Disordered" evidence="1">
    <location>
        <begin position="208"/>
        <end position="234"/>
    </location>
</feature>
<keyword evidence="3" id="KW-1185">Reference proteome</keyword>